<evidence type="ECO:0000259" key="4">
    <source>
        <dbReference type="PROSITE" id="PS50893"/>
    </source>
</evidence>
<keyword evidence="1" id="KW-0813">Transport</keyword>
<gene>
    <name evidence="5" type="ORF">SAMN04488563_1352</name>
</gene>
<dbReference type="CDD" id="cd03293">
    <property type="entry name" value="ABC_NrtD_SsuB_transporters"/>
    <property type="match status" value="1"/>
</dbReference>
<evidence type="ECO:0000313" key="5">
    <source>
        <dbReference type="EMBL" id="SDU37440.1"/>
    </source>
</evidence>
<dbReference type="AlphaFoldDB" id="A0A1H2HZU1"/>
<dbReference type="PROSITE" id="PS50893">
    <property type="entry name" value="ABC_TRANSPORTER_2"/>
    <property type="match status" value="1"/>
</dbReference>
<keyword evidence="2" id="KW-0547">Nucleotide-binding</keyword>
<organism evidence="5 6">
    <name type="scientific">Jiangella alkaliphila</name>
    <dbReference type="NCBI Taxonomy" id="419479"/>
    <lineage>
        <taxon>Bacteria</taxon>
        <taxon>Bacillati</taxon>
        <taxon>Actinomycetota</taxon>
        <taxon>Actinomycetes</taxon>
        <taxon>Jiangellales</taxon>
        <taxon>Jiangellaceae</taxon>
        <taxon>Jiangella</taxon>
    </lineage>
</organism>
<dbReference type="InterPro" id="IPR050166">
    <property type="entry name" value="ABC_transporter_ATP-bind"/>
</dbReference>
<evidence type="ECO:0000313" key="6">
    <source>
        <dbReference type="Proteomes" id="UP000182977"/>
    </source>
</evidence>
<dbReference type="EMBL" id="LT629791">
    <property type="protein sequence ID" value="SDU37440.1"/>
    <property type="molecule type" value="Genomic_DNA"/>
</dbReference>
<dbReference type="PANTHER" id="PTHR42788">
    <property type="entry name" value="TAURINE IMPORT ATP-BINDING PROTEIN-RELATED"/>
    <property type="match status" value="1"/>
</dbReference>
<keyword evidence="6" id="KW-1185">Reference proteome</keyword>
<dbReference type="RefSeq" id="WP_046766852.1">
    <property type="nucleotide sequence ID" value="NZ_KQ061220.1"/>
</dbReference>
<proteinExistence type="predicted"/>
<accession>A0A1H2HZU1</accession>
<dbReference type="Pfam" id="PF00005">
    <property type="entry name" value="ABC_tran"/>
    <property type="match status" value="1"/>
</dbReference>
<name>A0A1H2HZU1_9ACTN</name>
<keyword evidence="3 5" id="KW-0067">ATP-binding</keyword>
<dbReference type="STRING" id="419479.SAMN04488563_1352"/>
<dbReference type="InterPro" id="IPR003439">
    <property type="entry name" value="ABC_transporter-like_ATP-bd"/>
</dbReference>
<dbReference type="Proteomes" id="UP000182977">
    <property type="component" value="Chromosome I"/>
</dbReference>
<dbReference type="GO" id="GO:0016887">
    <property type="term" value="F:ATP hydrolysis activity"/>
    <property type="evidence" value="ECO:0007669"/>
    <property type="project" value="InterPro"/>
</dbReference>
<evidence type="ECO:0000256" key="1">
    <source>
        <dbReference type="ARBA" id="ARBA00022448"/>
    </source>
</evidence>
<dbReference type="SMART" id="SM00382">
    <property type="entry name" value="AAA"/>
    <property type="match status" value="1"/>
</dbReference>
<dbReference type="Gene3D" id="3.40.50.300">
    <property type="entry name" value="P-loop containing nucleotide triphosphate hydrolases"/>
    <property type="match status" value="1"/>
</dbReference>
<dbReference type="PANTHER" id="PTHR42788:SF13">
    <property type="entry name" value="ALIPHATIC SULFONATES IMPORT ATP-BINDING PROTEIN SSUB"/>
    <property type="match status" value="1"/>
</dbReference>
<dbReference type="InterPro" id="IPR003593">
    <property type="entry name" value="AAA+_ATPase"/>
</dbReference>
<evidence type="ECO:0000256" key="2">
    <source>
        <dbReference type="ARBA" id="ARBA00022741"/>
    </source>
</evidence>
<evidence type="ECO:0000256" key="3">
    <source>
        <dbReference type="ARBA" id="ARBA00022840"/>
    </source>
</evidence>
<dbReference type="InterPro" id="IPR027417">
    <property type="entry name" value="P-loop_NTPase"/>
</dbReference>
<reference evidence="6" key="1">
    <citation type="submission" date="2016-10" db="EMBL/GenBank/DDBJ databases">
        <authorList>
            <person name="Varghese N."/>
            <person name="Submissions S."/>
        </authorList>
    </citation>
    <scope>NUCLEOTIDE SEQUENCE [LARGE SCALE GENOMIC DNA]</scope>
    <source>
        <strain evidence="6">DSM 45079</strain>
    </source>
</reference>
<dbReference type="GO" id="GO:0005524">
    <property type="term" value="F:ATP binding"/>
    <property type="evidence" value="ECO:0007669"/>
    <property type="project" value="UniProtKB-KW"/>
</dbReference>
<sequence length="261" mass="28694">MSVLTIEHVSKTFTTKRGRVVQETHALADVSLSVEEGEFCVIIGASGCGKSTLLRMIDGLTAPSSGSITLKGRPITGPGPDRGVVFQHAHLLPWRTVRKNVEFGLECLGVGQRERRERAATYIDMVGLSGFENHYPGQLSGGMQQRCGLARAFAVEPEMLLLDEPFGALDAQTKLVMQVELERIWGVRRSTAMLITHDIEEALFLADRIVVMSNRPGRVAQIVDVPFSRPRRDDLRSDPEFAKMKFQLWDALKAGAAGHAA</sequence>
<feature type="domain" description="ABC transporter" evidence="4">
    <location>
        <begin position="4"/>
        <end position="239"/>
    </location>
</feature>
<dbReference type="OrthoDB" id="4533303at2"/>
<protein>
    <submittedName>
        <fullName evidence="5">NitT/TauT family transport system ATP-binding protein</fullName>
    </submittedName>
</protein>
<dbReference type="SUPFAM" id="SSF52540">
    <property type="entry name" value="P-loop containing nucleoside triphosphate hydrolases"/>
    <property type="match status" value="1"/>
</dbReference>